<dbReference type="RefSeq" id="WP_229116950.1">
    <property type="nucleotide sequence ID" value="NZ_UAPQ01000011.1"/>
</dbReference>
<reference evidence="11 12" key="1">
    <citation type="submission" date="2018-06" db="EMBL/GenBank/DDBJ databases">
        <authorList>
            <consortium name="Pathogen Informatics"/>
            <person name="Doyle S."/>
        </authorList>
    </citation>
    <scope>NUCLEOTIDE SEQUENCE [LARGE SCALE GENOMIC DNA]</scope>
    <source>
        <strain evidence="11 12">NCTC11535</strain>
    </source>
</reference>
<keyword evidence="3 10" id="KW-0812">Transmembrane</keyword>
<comment type="subcellular location">
    <subcellularLocation>
        <location evidence="1 10">Cell membrane</location>
        <topology evidence="1 10">Multi-pass membrane protein</topology>
    </subcellularLocation>
</comment>
<gene>
    <name evidence="10" type="primary">fluC</name>
    <name evidence="10" type="synonym">crcB</name>
    <name evidence="11" type="ORF">NCTC11535_02142</name>
</gene>
<sequence>MTGWLWLATCLAGGAGADARFLVDAWVSQAQLRKASARSESGWPQRMLTLPLGTVAVNLSACLLLGLVAAWANNRTGTALSTVLGTGLLGGYSTFSTACLEGARLALAGRWCAQLLHALLLTLGTLLAATAGLALGSAVF</sequence>
<dbReference type="HAMAP" id="MF_00454">
    <property type="entry name" value="FluC"/>
    <property type="match status" value="1"/>
</dbReference>
<evidence type="ECO:0000256" key="8">
    <source>
        <dbReference type="ARBA" id="ARBA00035585"/>
    </source>
</evidence>
<evidence type="ECO:0000256" key="3">
    <source>
        <dbReference type="ARBA" id="ARBA00022692"/>
    </source>
</evidence>
<dbReference type="InterPro" id="IPR003691">
    <property type="entry name" value="FluC"/>
</dbReference>
<dbReference type="EMBL" id="UAPQ01000011">
    <property type="protein sequence ID" value="SPT54425.1"/>
    <property type="molecule type" value="Genomic_DNA"/>
</dbReference>
<keyword evidence="10" id="KW-0406">Ion transport</keyword>
<keyword evidence="10" id="KW-0479">Metal-binding</keyword>
<comment type="activity regulation">
    <text evidence="10">Na(+) is not transported, but it plays an essential structural role and its presence is essential for fluoride channel function.</text>
</comment>
<comment type="catalytic activity">
    <reaction evidence="8">
        <text>fluoride(in) = fluoride(out)</text>
        <dbReference type="Rhea" id="RHEA:76159"/>
        <dbReference type="ChEBI" id="CHEBI:17051"/>
    </reaction>
    <physiologicalReaction direction="left-to-right" evidence="8">
        <dbReference type="Rhea" id="RHEA:76160"/>
    </physiologicalReaction>
</comment>
<evidence type="ECO:0000256" key="10">
    <source>
        <dbReference type="HAMAP-Rule" id="MF_00454"/>
    </source>
</evidence>
<dbReference type="Proteomes" id="UP000250006">
    <property type="component" value="Unassembled WGS sequence"/>
</dbReference>
<dbReference type="Pfam" id="PF02537">
    <property type="entry name" value="CRCB"/>
    <property type="match status" value="1"/>
</dbReference>
<comment type="similarity">
    <text evidence="7 10">Belongs to the fluoride channel Fluc/FEX (TC 1.A.43) family.</text>
</comment>
<accession>A0ABY1VQY1</accession>
<comment type="function">
    <text evidence="9 10">Fluoride-specific ion channel. Important for reducing fluoride concentration in the cell, thus reducing its toxicity.</text>
</comment>
<comment type="caution">
    <text evidence="11">The sequence shown here is derived from an EMBL/GenBank/DDBJ whole genome shotgun (WGS) entry which is preliminary data.</text>
</comment>
<feature type="transmembrane region" description="Helical" evidence="10">
    <location>
        <begin position="78"/>
        <end position="103"/>
    </location>
</feature>
<keyword evidence="5 10" id="KW-0472">Membrane</keyword>
<evidence type="ECO:0000256" key="4">
    <source>
        <dbReference type="ARBA" id="ARBA00022989"/>
    </source>
</evidence>
<keyword evidence="6 10" id="KW-0407">Ion channel</keyword>
<evidence type="ECO:0000256" key="9">
    <source>
        <dbReference type="ARBA" id="ARBA00049940"/>
    </source>
</evidence>
<protein>
    <recommendedName>
        <fullName evidence="10">Fluoride-specific ion channel FluC</fullName>
    </recommendedName>
</protein>
<feature type="transmembrane region" description="Helical" evidence="10">
    <location>
        <begin position="48"/>
        <end position="72"/>
    </location>
</feature>
<evidence type="ECO:0000256" key="2">
    <source>
        <dbReference type="ARBA" id="ARBA00022475"/>
    </source>
</evidence>
<keyword evidence="4 10" id="KW-1133">Transmembrane helix</keyword>
<evidence type="ECO:0000313" key="11">
    <source>
        <dbReference type="EMBL" id="SPT54425.1"/>
    </source>
</evidence>
<evidence type="ECO:0000313" key="12">
    <source>
        <dbReference type="Proteomes" id="UP000250006"/>
    </source>
</evidence>
<name>A0ABY1VQY1_9ACTO</name>
<evidence type="ECO:0000256" key="5">
    <source>
        <dbReference type="ARBA" id="ARBA00023136"/>
    </source>
</evidence>
<keyword evidence="10" id="KW-0915">Sodium</keyword>
<evidence type="ECO:0000256" key="7">
    <source>
        <dbReference type="ARBA" id="ARBA00035120"/>
    </source>
</evidence>
<evidence type="ECO:0000256" key="6">
    <source>
        <dbReference type="ARBA" id="ARBA00023303"/>
    </source>
</evidence>
<feature type="transmembrane region" description="Helical" evidence="10">
    <location>
        <begin position="115"/>
        <end position="139"/>
    </location>
</feature>
<proteinExistence type="inferred from homology"/>
<keyword evidence="10" id="KW-0813">Transport</keyword>
<feature type="binding site" evidence="10">
    <location>
        <position position="90"/>
    </location>
    <ligand>
        <name>Na(+)</name>
        <dbReference type="ChEBI" id="CHEBI:29101"/>
        <note>structural</note>
    </ligand>
</feature>
<organism evidence="11 12">
    <name type="scientific">Actinomyces bovis</name>
    <dbReference type="NCBI Taxonomy" id="1658"/>
    <lineage>
        <taxon>Bacteria</taxon>
        <taxon>Bacillati</taxon>
        <taxon>Actinomycetota</taxon>
        <taxon>Actinomycetes</taxon>
        <taxon>Actinomycetales</taxon>
        <taxon>Actinomycetaceae</taxon>
        <taxon>Actinomyces</taxon>
    </lineage>
</organism>
<keyword evidence="12" id="KW-1185">Reference proteome</keyword>
<evidence type="ECO:0000256" key="1">
    <source>
        <dbReference type="ARBA" id="ARBA00004651"/>
    </source>
</evidence>
<keyword evidence="2 10" id="KW-1003">Cell membrane</keyword>
<feature type="binding site" evidence="10">
    <location>
        <position position="93"/>
    </location>
    <ligand>
        <name>Na(+)</name>
        <dbReference type="ChEBI" id="CHEBI:29101"/>
        <note>structural</note>
    </ligand>
</feature>